<gene>
    <name evidence="5" type="ORF">D1832_13855</name>
</gene>
<dbReference type="EMBL" id="QWLM01000022">
    <property type="protein sequence ID" value="RHW43913.1"/>
    <property type="molecule type" value="Genomic_DNA"/>
</dbReference>
<dbReference type="PANTHER" id="PTHR10434">
    <property type="entry name" value="1-ACYL-SN-GLYCEROL-3-PHOSPHATE ACYLTRANSFERASE"/>
    <property type="match status" value="1"/>
</dbReference>
<dbReference type="Pfam" id="PF01553">
    <property type="entry name" value="Acyltransferase"/>
    <property type="match status" value="1"/>
</dbReference>
<feature type="region of interest" description="Disordered" evidence="3">
    <location>
        <begin position="253"/>
        <end position="305"/>
    </location>
</feature>
<reference evidence="5 6" key="1">
    <citation type="submission" date="2018-08" db="EMBL/GenBank/DDBJ databases">
        <title>Whole genome sequence analysis of Dermacoccus abyssi bacteria isolated from Deep Mariana trench Micromonospora spp reveals genes involved in the environmental adaptation and production of secondary metabolites.</title>
        <authorList>
            <person name="Abdel-Mageed W.M."/>
            <person name="Lehri B."/>
            <person name="Nouioui I."/>
            <person name="Goodfellow I."/>
            <person name="Jaspars M."/>
            <person name="Karlyshev A."/>
        </authorList>
    </citation>
    <scope>NUCLEOTIDE SEQUENCE [LARGE SCALE GENOMIC DNA]</scope>
    <source>
        <strain evidence="5 6">MT1.1</strain>
    </source>
</reference>
<comment type="caution">
    <text evidence="5">The sequence shown here is derived from an EMBL/GenBank/DDBJ whole genome shotgun (WGS) entry which is preliminary data.</text>
</comment>
<evidence type="ECO:0000259" key="4">
    <source>
        <dbReference type="SMART" id="SM00563"/>
    </source>
</evidence>
<dbReference type="Proteomes" id="UP000285376">
    <property type="component" value="Unassembled WGS sequence"/>
</dbReference>
<dbReference type="CDD" id="cd07989">
    <property type="entry name" value="LPLAT_AGPAT-like"/>
    <property type="match status" value="1"/>
</dbReference>
<dbReference type="PANTHER" id="PTHR10434:SF11">
    <property type="entry name" value="1-ACYL-SN-GLYCEROL-3-PHOSPHATE ACYLTRANSFERASE"/>
    <property type="match status" value="1"/>
</dbReference>
<evidence type="ECO:0000256" key="1">
    <source>
        <dbReference type="ARBA" id="ARBA00022679"/>
    </source>
</evidence>
<organism evidence="5 6">
    <name type="scientific">Dermacoccus abyssi</name>
    <dbReference type="NCBI Taxonomy" id="322596"/>
    <lineage>
        <taxon>Bacteria</taxon>
        <taxon>Bacillati</taxon>
        <taxon>Actinomycetota</taxon>
        <taxon>Actinomycetes</taxon>
        <taxon>Micrococcales</taxon>
        <taxon>Dermacoccaceae</taxon>
        <taxon>Dermacoccus</taxon>
    </lineage>
</organism>
<evidence type="ECO:0000256" key="2">
    <source>
        <dbReference type="ARBA" id="ARBA00023315"/>
    </source>
</evidence>
<feature type="domain" description="Phospholipid/glycerol acyltransferase" evidence="4">
    <location>
        <begin position="35"/>
        <end position="154"/>
    </location>
</feature>
<sequence>MLYWLLKRVLVGPALRTVFRPTVEGLEHVPDSGPAILAINHLSYSDWLFLPLVLDRRVTFVAKSEYFTTPGVRGRMQKSFFSGTGQVPIDRTSGSAAAGALATGKRILAEGDLFGIFPEGTRSPDGRLYKGKTGVARLALESGAPVIPVALMDTDTVAPPGEKFGRYAQPHVRFGVPLDFSRFEGMSADRFVLRSITDEIMYELMLLSGQEYVDEYAASRKKSVAEKARTIGEGAVHVAKEIQGSATSVIEDAASRLPRKSSDADKGKNTDAAASAETPDSSGDVTTETIQPVAEAPGEEASERS</sequence>
<keyword evidence="1 5" id="KW-0808">Transferase</keyword>
<feature type="compositionally biased region" description="Polar residues" evidence="3">
    <location>
        <begin position="278"/>
        <end position="290"/>
    </location>
</feature>
<dbReference type="SUPFAM" id="SSF69593">
    <property type="entry name" value="Glycerol-3-phosphate (1)-acyltransferase"/>
    <property type="match status" value="1"/>
</dbReference>
<dbReference type="GO" id="GO:0005886">
    <property type="term" value="C:plasma membrane"/>
    <property type="evidence" value="ECO:0007669"/>
    <property type="project" value="TreeGrafter"/>
</dbReference>
<protein>
    <submittedName>
        <fullName evidence="5">1-acyl-sn-glycerol-3-phosphate acyltransferase</fullName>
    </submittedName>
</protein>
<dbReference type="GO" id="GO:0003841">
    <property type="term" value="F:1-acylglycerol-3-phosphate O-acyltransferase activity"/>
    <property type="evidence" value="ECO:0007669"/>
    <property type="project" value="TreeGrafter"/>
</dbReference>
<dbReference type="InterPro" id="IPR002123">
    <property type="entry name" value="Plipid/glycerol_acylTrfase"/>
</dbReference>
<accession>A0A417Z0K9</accession>
<evidence type="ECO:0000313" key="5">
    <source>
        <dbReference type="EMBL" id="RHW43913.1"/>
    </source>
</evidence>
<dbReference type="RefSeq" id="WP_118914889.1">
    <property type="nucleotide sequence ID" value="NZ_CBCRVH010000020.1"/>
</dbReference>
<evidence type="ECO:0000313" key="6">
    <source>
        <dbReference type="Proteomes" id="UP000285376"/>
    </source>
</evidence>
<name>A0A417Z0K9_9MICO</name>
<proteinExistence type="predicted"/>
<keyword evidence="2 5" id="KW-0012">Acyltransferase</keyword>
<dbReference type="AlphaFoldDB" id="A0A417Z0K9"/>
<dbReference type="GO" id="GO:0006654">
    <property type="term" value="P:phosphatidic acid biosynthetic process"/>
    <property type="evidence" value="ECO:0007669"/>
    <property type="project" value="TreeGrafter"/>
</dbReference>
<evidence type="ECO:0000256" key="3">
    <source>
        <dbReference type="SAM" id="MobiDB-lite"/>
    </source>
</evidence>
<feature type="compositionally biased region" description="Basic and acidic residues" evidence="3">
    <location>
        <begin position="260"/>
        <end position="269"/>
    </location>
</feature>
<dbReference type="SMART" id="SM00563">
    <property type="entry name" value="PlsC"/>
    <property type="match status" value="1"/>
</dbReference>